<dbReference type="EMBL" id="SLXK01000009">
    <property type="protein sequence ID" value="TCP29620.1"/>
    <property type="molecule type" value="Genomic_DNA"/>
</dbReference>
<feature type="transmembrane region" description="Helical" evidence="1">
    <location>
        <begin position="110"/>
        <end position="128"/>
    </location>
</feature>
<feature type="transmembrane region" description="Helical" evidence="1">
    <location>
        <begin position="9"/>
        <end position="28"/>
    </location>
</feature>
<dbReference type="AlphaFoldDB" id="A0A4R2P492"/>
<keyword evidence="3" id="KW-1185">Reference proteome</keyword>
<organism evidence="2 3">
    <name type="scientific">Scopulibacillus darangshiensis</name>
    <dbReference type="NCBI Taxonomy" id="442528"/>
    <lineage>
        <taxon>Bacteria</taxon>
        <taxon>Bacillati</taxon>
        <taxon>Bacillota</taxon>
        <taxon>Bacilli</taxon>
        <taxon>Bacillales</taxon>
        <taxon>Sporolactobacillaceae</taxon>
        <taxon>Scopulibacillus</taxon>
    </lineage>
</organism>
<evidence type="ECO:0000313" key="2">
    <source>
        <dbReference type="EMBL" id="TCP29620.1"/>
    </source>
</evidence>
<reference evidence="2 3" key="1">
    <citation type="submission" date="2019-03" db="EMBL/GenBank/DDBJ databases">
        <title>Genomic Encyclopedia of Type Strains, Phase IV (KMG-IV): sequencing the most valuable type-strain genomes for metagenomic binning, comparative biology and taxonomic classification.</title>
        <authorList>
            <person name="Goeker M."/>
        </authorList>
    </citation>
    <scope>NUCLEOTIDE SEQUENCE [LARGE SCALE GENOMIC DNA]</scope>
    <source>
        <strain evidence="2 3">DSM 19377</strain>
    </source>
</reference>
<comment type="caution">
    <text evidence="2">The sequence shown here is derived from an EMBL/GenBank/DDBJ whole genome shotgun (WGS) entry which is preliminary data.</text>
</comment>
<sequence>MKKNPKKSWWILVIVSVGVMVPFMIPYFTLDSDKSRVPLAPATHEYPILVSHIVFAFIALITGLLQFVERIRITNPKIHRIIGKIYVSSVFISGLLALAVIFYVENFTKSMAFLTLAILWLFTCWKGYRKAVKRHFNEHRVWMLRSVGLTLVAVSARLLVPVLLLLYYILNDFSLPGGRDQVFEVILNVNIWVGLVLNFIIVEWVILKKSKGKNKKP</sequence>
<dbReference type="OrthoDB" id="195502at2"/>
<feature type="transmembrane region" description="Helical" evidence="1">
    <location>
        <begin position="81"/>
        <end position="104"/>
    </location>
</feature>
<dbReference type="RefSeq" id="WP_132745636.1">
    <property type="nucleotide sequence ID" value="NZ_SLXK01000009.1"/>
</dbReference>
<evidence type="ECO:0000256" key="1">
    <source>
        <dbReference type="SAM" id="Phobius"/>
    </source>
</evidence>
<dbReference type="Pfam" id="PF10067">
    <property type="entry name" value="DUF2306"/>
    <property type="match status" value="1"/>
</dbReference>
<dbReference type="Proteomes" id="UP000295416">
    <property type="component" value="Unassembled WGS sequence"/>
</dbReference>
<keyword evidence="1" id="KW-0472">Membrane</keyword>
<feature type="transmembrane region" description="Helical" evidence="1">
    <location>
        <begin position="48"/>
        <end position="69"/>
    </location>
</feature>
<keyword evidence="1" id="KW-0812">Transmembrane</keyword>
<evidence type="ECO:0000313" key="3">
    <source>
        <dbReference type="Proteomes" id="UP000295416"/>
    </source>
</evidence>
<gene>
    <name evidence="2" type="ORF">EV207_10974</name>
</gene>
<keyword evidence="1" id="KW-1133">Transmembrane helix</keyword>
<proteinExistence type="predicted"/>
<name>A0A4R2P492_9BACL</name>
<dbReference type="InterPro" id="IPR018750">
    <property type="entry name" value="DUF2306_membrane"/>
</dbReference>
<protein>
    <submittedName>
        <fullName evidence="2">Putative membrane protein DUF2306</fullName>
    </submittedName>
</protein>
<feature type="transmembrane region" description="Helical" evidence="1">
    <location>
        <begin position="189"/>
        <end position="207"/>
    </location>
</feature>
<accession>A0A4R2P492</accession>
<feature type="transmembrane region" description="Helical" evidence="1">
    <location>
        <begin position="149"/>
        <end position="169"/>
    </location>
</feature>